<evidence type="ECO:0000256" key="1">
    <source>
        <dbReference type="RuleBase" id="RU000487"/>
    </source>
</evidence>
<dbReference type="InterPro" id="IPR043129">
    <property type="entry name" value="ATPase_NBD"/>
</dbReference>
<feature type="region of interest" description="Disordered" evidence="2">
    <location>
        <begin position="255"/>
        <end position="278"/>
    </location>
</feature>
<feature type="region of interest" description="Disordered" evidence="2">
    <location>
        <begin position="327"/>
        <end position="358"/>
    </location>
</feature>
<sequence length="547" mass="61706">MSLQKDSNEYVLCGGEDISALVVDLGFSTSKIGHNQEDTPRIFLNSICGEQIDNNENINESQKEKLKFPLNICNRSENVKIKPLFYKNKISNETMLNSDVFEKIIEYAIEGTVIKRVFECNDEIIEPIKSGGLNLKLDEHPILLSESNIHNNKIREEITEILFEKYNIPAIYFAKKAKLTSFSLGRSNSLVVDIGFSSLDINPVYEGYVLQKNSFEYDVGGDYLDRLIYENLKADNINVVPYFCYNGIPPNSSISSISSSSSNNNNNSSSNNSSSNISSSNISNYQDIFKNIHNSYKEEAILDIIRYMKETVCRVRIDTNKNYDNNTRHVKDNMSDEHATDYASSSYPNGNNPITVENSYGSHNNSYANNGYANNGYANNGYANNGYVNNSCVNNNNNETELKDETFDLPDGTKINIDKYKYDIAEHFFKNIPNKNNYKGLPQAIINCILSTDVDIRKDLLQSIIVTGGSSLFSGLVERLYNSLKEKECFTQFVKIKILNTTMVVELKYSSWIGGSILASLGTFQQLWVSKEEYSDAGHGLIVDRCF</sequence>
<feature type="compositionally biased region" description="Polar residues" evidence="2">
    <location>
        <begin position="342"/>
        <end position="357"/>
    </location>
</feature>
<evidence type="ECO:0000256" key="2">
    <source>
        <dbReference type="SAM" id="MobiDB-lite"/>
    </source>
</evidence>
<dbReference type="SMART" id="SM00268">
    <property type="entry name" value="ACTIN"/>
    <property type="match status" value="1"/>
</dbReference>
<name>A0A8C9LL95_9PRIM</name>
<dbReference type="Gene3D" id="3.90.640.10">
    <property type="entry name" value="Actin, Chain A, domain 4"/>
    <property type="match status" value="2"/>
</dbReference>
<evidence type="ECO:0008006" key="5">
    <source>
        <dbReference type="Google" id="ProtNLM"/>
    </source>
</evidence>
<dbReference type="Pfam" id="PF00022">
    <property type="entry name" value="Actin"/>
    <property type="match status" value="1"/>
</dbReference>
<evidence type="ECO:0000313" key="3">
    <source>
        <dbReference type="Ensembl" id="ENSPTEP00000009949.1"/>
    </source>
</evidence>
<evidence type="ECO:0000313" key="4">
    <source>
        <dbReference type="Proteomes" id="UP000694416"/>
    </source>
</evidence>
<reference evidence="3" key="1">
    <citation type="submission" date="2025-08" db="UniProtKB">
        <authorList>
            <consortium name="Ensembl"/>
        </authorList>
    </citation>
    <scope>IDENTIFICATION</scope>
</reference>
<keyword evidence="4" id="KW-1185">Reference proteome</keyword>
<dbReference type="InterPro" id="IPR004000">
    <property type="entry name" value="Actin"/>
</dbReference>
<reference evidence="3" key="2">
    <citation type="submission" date="2025-09" db="UniProtKB">
        <authorList>
            <consortium name="Ensembl"/>
        </authorList>
    </citation>
    <scope>IDENTIFICATION</scope>
</reference>
<dbReference type="SUPFAM" id="SSF53067">
    <property type="entry name" value="Actin-like ATPase domain"/>
    <property type="match status" value="2"/>
</dbReference>
<proteinExistence type="inferred from homology"/>
<feature type="compositionally biased region" description="Basic and acidic residues" evidence="2">
    <location>
        <begin position="327"/>
        <end position="340"/>
    </location>
</feature>
<comment type="similarity">
    <text evidence="1">Belongs to the actin family.</text>
</comment>
<dbReference type="PANTHER" id="PTHR11937">
    <property type="entry name" value="ACTIN"/>
    <property type="match status" value="1"/>
</dbReference>
<organism evidence="3 4">
    <name type="scientific">Piliocolobus tephrosceles</name>
    <name type="common">Ugandan red Colobus</name>
    <dbReference type="NCBI Taxonomy" id="591936"/>
    <lineage>
        <taxon>Eukaryota</taxon>
        <taxon>Metazoa</taxon>
        <taxon>Chordata</taxon>
        <taxon>Craniata</taxon>
        <taxon>Vertebrata</taxon>
        <taxon>Euteleostomi</taxon>
        <taxon>Mammalia</taxon>
        <taxon>Eutheria</taxon>
        <taxon>Euarchontoglires</taxon>
        <taxon>Primates</taxon>
        <taxon>Haplorrhini</taxon>
        <taxon>Catarrhini</taxon>
        <taxon>Cercopithecidae</taxon>
        <taxon>Colobinae</taxon>
        <taxon>Piliocolobus</taxon>
    </lineage>
</organism>
<dbReference type="AlphaFoldDB" id="A0A8C9LL95"/>
<dbReference type="Proteomes" id="UP000694416">
    <property type="component" value="Unplaced"/>
</dbReference>
<accession>A0A8C9LL95</accession>
<dbReference type="Gene3D" id="3.30.420.40">
    <property type="match status" value="4"/>
</dbReference>
<protein>
    <recommendedName>
        <fullName evidence="5">Actin-related protein</fullName>
    </recommendedName>
</protein>
<dbReference type="Ensembl" id="ENSPTET00000015122.1">
    <property type="protein sequence ID" value="ENSPTEP00000009949.1"/>
    <property type="gene ID" value="ENSPTEG00000011293.1"/>
</dbReference>